<evidence type="ECO:0000256" key="13">
    <source>
        <dbReference type="PIRSR" id="PIRSR001594-2"/>
    </source>
</evidence>
<dbReference type="EC" id="6.4.1.1" evidence="3 11"/>
<feature type="binding site" evidence="13">
    <location>
        <position position="642"/>
    </location>
    <ligand>
        <name>substrate</name>
    </ligand>
</feature>
<evidence type="ECO:0000256" key="1">
    <source>
        <dbReference type="ARBA" id="ARBA00001953"/>
    </source>
</evidence>
<dbReference type="SUPFAM" id="SSF51246">
    <property type="entry name" value="Rudiment single hybrid motif"/>
    <property type="match status" value="1"/>
</dbReference>
<dbReference type="Pfam" id="PF02436">
    <property type="entry name" value="PYC_OADA"/>
    <property type="match status" value="1"/>
</dbReference>
<proteinExistence type="predicted"/>
<feature type="binding site" evidence="13">
    <location>
        <position position="904"/>
    </location>
    <ligand>
        <name>substrate</name>
    </ligand>
</feature>
<comment type="cofactor">
    <cofactor evidence="1 11">
        <name>biotin</name>
        <dbReference type="ChEBI" id="CHEBI:57586"/>
    </cofactor>
</comment>
<evidence type="ECO:0000256" key="14">
    <source>
        <dbReference type="PIRSR" id="PIRSR001594-3"/>
    </source>
</evidence>
<dbReference type="InterPro" id="IPR001882">
    <property type="entry name" value="Biotin_BS"/>
</dbReference>
<dbReference type="AlphaFoldDB" id="A0A7W7YQH9"/>
<dbReference type="CDD" id="cd07937">
    <property type="entry name" value="DRE_TIM_PC_TC_5S"/>
    <property type="match status" value="1"/>
</dbReference>
<dbReference type="PANTHER" id="PTHR43778:SF2">
    <property type="entry name" value="PYRUVATE CARBOXYLASE, MITOCHONDRIAL"/>
    <property type="match status" value="1"/>
</dbReference>
<dbReference type="PROSITE" id="PS50991">
    <property type="entry name" value="PYR_CT"/>
    <property type="match status" value="1"/>
</dbReference>
<keyword evidence="6 14" id="KW-0479">Metal-binding</keyword>
<feature type="active site" evidence="12">
    <location>
        <position position="321"/>
    </location>
</feature>
<dbReference type="InterPro" id="IPR011053">
    <property type="entry name" value="Single_hybrid_motif"/>
</dbReference>
<evidence type="ECO:0000259" key="18">
    <source>
        <dbReference type="PROSITE" id="PS50975"/>
    </source>
</evidence>
<feature type="binding site" evidence="14">
    <location>
        <position position="769"/>
    </location>
    <ligand>
        <name>Mn(2+)</name>
        <dbReference type="ChEBI" id="CHEBI:29035"/>
    </ligand>
</feature>
<dbReference type="EMBL" id="JACHIF010000014">
    <property type="protein sequence ID" value="MBB5040508.1"/>
    <property type="molecule type" value="Genomic_DNA"/>
</dbReference>
<dbReference type="FunFam" id="3.30.1490.20:FF:000018">
    <property type="entry name" value="Biotin carboxylase"/>
    <property type="match status" value="1"/>
</dbReference>
<keyword evidence="21" id="KW-0670">Pyruvate</keyword>
<comment type="caution">
    <text evidence="21">The sequence shown here is derived from an EMBL/GenBank/DDBJ whole genome shotgun (WGS) entry which is preliminary data.</text>
</comment>
<keyword evidence="22" id="KW-1185">Reference proteome</keyword>
<dbReference type="InterPro" id="IPR005482">
    <property type="entry name" value="Biotin_COase_C"/>
</dbReference>
<evidence type="ECO:0000256" key="11">
    <source>
        <dbReference type="PIRNR" id="PIRNR001594"/>
    </source>
</evidence>
<evidence type="ECO:0000256" key="12">
    <source>
        <dbReference type="PIRSR" id="PIRSR001594-1"/>
    </source>
</evidence>
<dbReference type="PROSITE" id="PS00188">
    <property type="entry name" value="BIOTIN"/>
    <property type="match status" value="1"/>
</dbReference>
<evidence type="ECO:0000256" key="5">
    <source>
        <dbReference type="ARBA" id="ARBA00022598"/>
    </source>
</evidence>
<dbReference type="GO" id="GO:0005737">
    <property type="term" value="C:cytoplasm"/>
    <property type="evidence" value="ECO:0007669"/>
    <property type="project" value="TreeGrafter"/>
</dbReference>
<feature type="binding site" evidence="13">
    <location>
        <position position="144"/>
    </location>
    <ligand>
        <name>ATP</name>
        <dbReference type="ChEBI" id="CHEBI:30616"/>
    </ligand>
</feature>
<dbReference type="UniPathway" id="UPA00138"/>
<dbReference type="InterPro" id="IPR005930">
    <property type="entry name" value="Pyruv_COase"/>
</dbReference>
<dbReference type="SMART" id="SM00878">
    <property type="entry name" value="Biotin_carb_C"/>
    <property type="match status" value="1"/>
</dbReference>
<feature type="binding site" evidence="14">
    <location>
        <position position="570"/>
    </location>
    <ligand>
        <name>Mn(2+)</name>
        <dbReference type="ChEBI" id="CHEBI:29035"/>
    </ligand>
</feature>
<dbReference type="PROSITE" id="PS00866">
    <property type="entry name" value="CPSASE_1"/>
    <property type="match status" value="1"/>
</dbReference>
<feature type="binding site" evidence="13">
    <location>
        <position position="263"/>
    </location>
    <ligand>
        <name>ATP</name>
        <dbReference type="ChEBI" id="CHEBI:30616"/>
    </ligand>
</feature>
<feature type="modified residue" description="N6-biotinyllysine" evidence="15">
    <location>
        <position position="1151"/>
    </location>
</feature>
<dbReference type="Gene3D" id="2.40.50.100">
    <property type="match status" value="1"/>
</dbReference>
<evidence type="ECO:0000256" key="15">
    <source>
        <dbReference type="PIRSR" id="PIRSR001594-4"/>
    </source>
</evidence>
<evidence type="ECO:0000313" key="22">
    <source>
        <dbReference type="Proteomes" id="UP000534294"/>
    </source>
</evidence>
<feature type="domain" description="ATP-grasp" evidence="18">
    <location>
        <begin position="148"/>
        <end position="346"/>
    </location>
</feature>
<sequence length="1186" mass="130953">MPKKAAAKAPRTAPPASSKPSAPTGIRPIKKLMVANRSEIAIRVMRAATELGLKTVGIYAQEDRFCPHRFKADEAYELNKDKGPLGAYLDIEGIVTLAKEKGVDAIHPGYGFLSENPQFAQACADAGIIFIGPEAKILDMMGDKTAARNVARKLNVPILEGTDEPVSDRKEAVAVAKKIGFPLIIKAAFGGGGRGMRVVREAKDLEKLLDEAQTEALRSFGNGAVFLEKFVGKAKHIEVQILADKHGHVLHLHERDCSVQRRHQKVIEQAPSYGVKQEIIDGLCEAAVKLAKEVNYTHAGTVEFLVDHETGEWFFIEMNPRIQVEHTVTEEITGIDIVRSQILIAQGYQVHDEPLGLPAQDKIEKSGYAIQCRITTEDPENGFTPDFGKILTYRSAGGFGVRLDGALGATNAVITPYYDSMLVKMTVYGRTYQQALDRMDRGLREFRIRGVKTNIPFLMNVVHHEDFKTGQATTRFIDNNPDLLKFVARKDRASKLLNYLADTVVNGNPFAKGHKISKAFIAAPIPKWDHKVAPAPGTKQLLTEMGPEKFCKNWVAKEKRLLLTDTTMRDAHQSLLATRMRTYDMLAVADAVARRTPDLFSLEMWGGATFDVTMRFLREDPWERLRDIREKVPNILLQMLFRGSNAVGYTNYPDNVVKGFIKHAAQNGMDIFRIFDSLNYLPNLTAAMQAVREDTSSICEGTLCYTGDILDPKRDKYDLKYYVRLAKELEKMGAHMLCIKDMAGLVRPYAAKKLVKALKDEVGIPIHFHTHDTSGLNAASIIEAANAGVDVVDAAIASMSGGTSQPNLNSIVAAMQHTPRDTGLNTEALQEFSDYWAAVRAFYKPFDTSEPYGTAEVYLHEMPGGQYTNLKEQAIGMGLGPRWPEIAHAYAEVNQLCGDIVKVTPSSKVVGDLAIECVARGVKPGDIFQLAGTKWSKDVTSMFEGWLGEPFYGMEADKAADSRKKWNALADAIVGKGGKRINGRPGTHAAKIKLDEVRAELEQKMKKKPTEDDVWSYLMYPDVFLKFAEFRKTYGDVSALPTPAYYYGLQQKEEINIELEAGKTLFVRLLNMTEPDQNGQQTAIFELNGYPRHTTVTNKLLAKDAVTKTKADPADPTQVGAPMPGMVASIAVSVGQKVKEGETLVTLEAMKMFAAVSAPTSGTVQEICVKISESVESKDLLVRLGK</sequence>
<dbReference type="SUPFAM" id="SSF52440">
    <property type="entry name" value="PreATP-grasp domain"/>
    <property type="match status" value="1"/>
</dbReference>
<dbReference type="Gene3D" id="3.10.600.10">
    <property type="entry name" value="pyruvate carboxylase f1077a mutant domain"/>
    <property type="match status" value="1"/>
</dbReference>
<dbReference type="PROSITE" id="PS00867">
    <property type="entry name" value="CPSASE_2"/>
    <property type="match status" value="1"/>
</dbReference>
<evidence type="ECO:0000259" key="19">
    <source>
        <dbReference type="PROSITE" id="PS50979"/>
    </source>
</evidence>
<dbReference type="GO" id="GO:0046872">
    <property type="term" value="F:metal ion binding"/>
    <property type="evidence" value="ECO:0007669"/>
    <property type="project" value="UniProtKB-KW"/>
</dbReference>
<feature type="domain" description="Pyruvate carboxyltransferase" evidence="20">
    <location>
        <begin position="561"/>
        <end position="830"/>
    </location>
</feature>
<dbReference type="InterPro" id="IPR011764">
    <property type="entry name" value="Biotin_carboxylation_dom"/>
</dbReference>
<evidence type="ECO:0000256" key="9">
    <source>
        <dbReference type="ARBA" id="ARBA00023267"/>
    </source>
</evidence>
<dbReference type="InterPro" id="IPR016185">
    <property type="entry name" value="PreATP-grasp_dom_sf"/>
</dbReference>
<keyword evidence="8 11" id="KW-0067">ATP-binding</keyword>
<dbReference type="InterPro" id="IPR013785">
    <property type="entry name" value="Aldolase_TIM"/>
</dbReference>
<evidence type="ECO:0000256" key="7">
    <source>
        <dbReference type="ARBA" id="ARBA00022741"/>
    </source>
</evidence>
<name>A0A7W7YQH9_9BACT</name>
<dbReference type="GO" id="GO:0006094">
    <property type="term" value="P:gluconeogenesis"/>
    <property type="evidence" value="ECO:0007669"/>
    <property type="project" value="UniProtKB-UniPathway"/>
</dbReference>
<evidence type="ECO:0000259" key="20">
    <source>
        <dbReference type="PROSITE" id="PS50991"/>
    </source>
</evidence>
<dbReference type="Gene3D" id="3.20.20.70">
    <property type="entry name" value="Aldolase class I"/>
    <property type="match status" value="1"/>
</dbReference>
<comment type="catalytic activity">
    <reaction evidence="11">
        <text>hydrogencarbonate + pyruvate + ATP = oxaloacetate + ADP + phosphate + H(+)</text>
        <dbReference type="Rhea" id="RHEA:20844"/>
        <dbReference type="ChEBI" id="CHEBI:15361"/>
        <dbReference type="ChEBI" id="CHEBI:15378"/>
        <dbReference type="ChEBI" id="CHEBI:16452"/>
        <dbReference type="ChEBI" id="CHEBI:17544"/>
        <dbReference type="ChEBI" id="CHEBI:30616"/>
        <dbReference type="ChEBI" id="CHEBI:43474"/>
        <dbReference type="ChEBI" id="CHEBI:456216"/>
        <dbReference type="EC" id="6.4.1.1"/>
    </reaction>
</comment>
<dbReference type="PROSITE" id="PS50968">
    <property type="entry name" value="BIOTINYL_LIPOYL"/>
    <property type="match status" value="1"/>
</dbReference>
<dbReference type="RefSeq" id="WP_184213139.1">
    <property type="nucleotide sequence ID" value="NZ_JACHIF010000014.1"/>
</dbReference>
<dbReference type="SUPFAM" id="SSF56059">
    <property type="entry name" value="Glutathione synthetase ATP-binding domain-like"/>
    <property type="match status" value="1"/>
</dbReference>
<dbReference type="SUPFAM" id="SSF89000">
    <property type="entry name" value="post-HMGL domain-like"/>
    <property type="match status" value="1"/>
</dbReference>
<dbReference type="FunFam" id="3.20.20.70:FF:000033">
    <property type="entry name" value="Pyruvate carboxylase"/>
    <property type="match status" value="1"/>
</dbReference>
<feature type="binding site" evidence="13">
    <location>
        <position position="228"/>
    </location>
    <ligand>
        <name>ATP</name>
        <dbReference type="ChEBI" id="CHEBI:30616"/>
    </ligand>
</feature>
<keyword evidence="7 11" id="KW-0547">Nucleotide-binding</keyword>
<dbReference type="PROSITE" id="PS50975">
    <property type="entry name" value="ATP_GRASP"/>
    <property type="match status" value="1"/>
</dbReference>
<evidence type="ECO:0000256" key="4">
    <source>
        <dbReference type="ARBA" id="ARBA00022432"/>
    </source>
</evidence>
<dbReference type="Pfam" id="PF02786">
    <property type="entry name" value="CPSase_L_D2"/>
    <property type="match status" value="1"/>
</dbReference>
<dbReference type="Gene3D" id="3.30.470.20">
    <property type="entry name" value="ATP-grasp fold, B domain"/>
    <property type="match status" value="1"/>
</dbReference>
<organism evidence="21 22">
    <name type="scientific">Prosthecobacter dejongeii</name>
    <dbReference type="NCBI Taxonomy" id="48465"/>
    <lineage>
        <taxon>Bacteria</taxon>
        <taxon>Pseudomonadati</taxon>
        <taxon>Verrucomicrobiota</taxon>
        <taxon>Verrucomicrobiia</taxon>
        <taxon>Verrucomicrobiales</taxon>
        <taxon>Verrucomicrobiaceae</taxon>
        <taxon>Prosthecobacter</taxon>
    </lineage>
</organism>
<dbReference type="Pfam" id="PF00364">
    <property type="entry name" value="Biotin_lipoyl"/>
    <property type="match status" value="1"/>
</dbReference>
<dbReference type="NCBIfam" id="NF009554">
    <property type="entry name" value="PRK12999.1"/>
    <property type="match status" value="1"/>
</dbReference>
<evidence type="ECO:0000256" key="3">
    <source>
        <dbReference type="ARBA" id="ARBA00013057"/>
    </source>
</evidence>
<feature type="domain" description="Lipoyl-binding" evidence="17">
    <location>
        <begin position="1110"/>
        <end position="1185"/>
    </location>
</feature>
<dbReference type="Pfam" id="PF02785">
    <property type="entry name" value="Biotin_carb_C"/>
    <property type="match status" value="1"/>
</dbReference>
<dbReference type="PIRSF" id="PIRSF001594">
    <property type="entry name" value="Pyruv_carbox"/>
    <property type="match status" value="1"/>
</dbReference>
<gene>
    <name evidence="21" type="ORF">HNQ64_004794</name>
</gene>
<evidence type="ECO:0000256" key="16">
    <source>
        <dbReference type="SAM" id="MobiDB-lite"/>
    </source>
</evidence>
<evidence type="ECO:0000313" key="21">
    <source>
        <dbReference type="EMBL" id="MBB5040508.1"/>
    </source>
</evidence>
<keyword evidence="10" id="KW-0511">Multifunctional enzyme</keyword>
<keyword evidence="4" id="KW-0312">Gluconeogenesis</keyword>
<dbReference type="NCBIfam" id="NF006761">
    <property type="entry name" value="PRK09282.1"/>
    <property type="match status" value="1"/>
</dbReference>
<dbReference type="GO" id="GO:0005524">
    <property type="term" value="F:ATP binding"/>
    <property type="evidence" value="ECO:0007669"/>
    <property type="project" value="UniProtKB-UniRule"/>
</dbReference>
<dbReference type="PROSITE" id="PS50979">
    <property type="entry name" value="BC"/>
    <property type="match status" value="1"/>
</dbReference>
<dbReference type="Pfam" id="PF00682">
    <property type="entry name" value="HMGL-like"/>
    <property type="match status" value="1"/>
</dbReference>
<dbReference type="InterPro" id="IPR005479">
    <property type="entry name" value="CPAse_ATP-bd"/>
</dbReference>
<feature type="modified residue" description="N6-carboxylysine" evidence="15">
    <location>
        <position position="740"/>
    </location>
</feature>
<dbReference type="PANTHER" id="PTHR43778">
    <property type="entry name" value="PYRUVATE CARBOXYLASE"/>
    <property type="match status" value="1"/>
</dbReference>
<protein>
    <recommendedName>
        <fullName evidence="3 11">Pyruvate carboxylase</fullName>
        <ecNumber evidence="3 11">6.4.1.1</ecNumber>
    </recommendedName>
</protein>
<dbReference type="Pfam" id="PF00289">
    <property type="entry name" value="Biotin_carb_N"/>
    <property type="match status" value="1"/>
</dbReference>
<dbReference type="SUPFAM" id="SSF51569">
    <property type="entry name" value="Aldolase"/>
    <property type="match status" value="1"/>
</dbReference>
<dbReference type="InterPro" id="IPR003379">
    <property type="entry name" value="Carboxylase_cons_dom"/>
</dbReference>
<feature type="binding site" evidence="14">
    <location>
        <position position="771"/>
    </location>
    <ligand>
        <name>Mn(2+)</name>
        <dbReference type="ChEBI" id="CHEBI:29035"/>
    </ligand>
</feature>
<dbReference type="NCBIfam" id="TIGR01235">
    <property type="entry name" value="pyruv_carbox"/>
    <property type="match status" value="1"/>
</dbReference>
<feature type="binding site" description="via carbamate group" evidence="14">
    <location>
        <position position="740"/>
    </location>
    <ligand>
        <name>Mn(2+)</name>
        <dbReference type="ChEBI" id="CHEBI:29035"/>
    </ligand>
</feature>
<evidence type="ECO:0000256" key="10">
    <source>
        <dbReference type="ARBA" id="ARBA00023268"/>
    </source>
</evidence>
<dbReference type="GO" id="GO:0004736">
    <property type="term" value="F:pyruvate carboxylase activity"/>
    <property type="evidence" value="ECO:0007669"/>
    <property type="project" value="UniProtKB-EC"/>
</dbReference>
<dbReference type="InterPro" id="IPR011761">
    <property type="entry name" value="ATP-grasp"/>
</dbReference>
<keyword evidence="5 11" id="KW-0436">Ligase</keyword>
<dbReference type="Proteomes" id="UP000534294">
    <property type="component" value="Unassembled WGS sequence"/>
</dbReference>
<evidence type="ECO:0000256" key="8">
    <source>
        <dbReference type="ARBA" id="ARBA00022840"/>
    </source>
</evidence>
<feature type="compositionally biased region" description="Low complexity" evidence="16">
    <location>
        <begin position="7"/>
        <end position="23"/>
    </location>
</feature>
<dbReference type="FunFam" id="2.40.50.100:FF:000003">
    <property type="entry name" value="Acetyl-CoA carboxylase biotin carboxyl carrier protein"/>
    <property type="match status" value="1"/>
</dbReference>
<keyword evidence="9 11" id="KW-0092">Biotin</keyword>
<feature type="domain" description="Biotin carboxylation" evidence="19">
    <location>
        <begin position="28"/>
        <end position="482"/>
    </location>
</feature>
<feature type="region of interest" description="Disordered" evidence="16">
    <location>
        <begin position="1"/>
        <end position="25"/>
    </location>
</feature>
<comment type="function">
    <text evidence="11">Catalyzes a 2-step reaction, involving the ATP-dependent carboxylation of the covalently attached biotin in the first step and the transfer of the carboxyl group to pyruvate in the second.</text>
</comment>
<dbReference type="SUPFAM" id="SSF51230">
    <property type="entry name" value="Single hybrid motif"/>
    <property type="match status" value="1"/>
</dbReference>
<dbReference type="InterPro" id="IPR000089">
    <property type="entry name" value="Biotin_lipoyl"/>
</dbReference>
<dbReference type="InterPro" id="IPR055268">
    <property type="entry name" value="PCB-like"/>
</dbReference>
<dbReference type="InterPro" id="IPR011054">
    <property type="entry name" value="Rudment_hybrid_motif"/>
</dbReference>
<evidence type="ECO:0000256" key="6">
    <source>
        <dbReference type="ARBA" id="ARBA00022723"/>
    </source>
</evidence>
<dbReference type="CDD" id="cd06850">
    <property type="entry name" value="biotinyl_domain"/>
    <property type="match status" value="1"/>
</dbReference>
<accession>A0A7W7YQH9</accession>
<evidence type="ECO:0000259" key="17">
    <source>
        <dbReference type="PROSITE" id="PS50968"/>
    </source>
</evidence>
<dbReference type="FunFam" id="3.40.50.20:FF:000010">
    <property type="entry name" value="Propionyl-CoA carboxylase subunit alpha"/>
    <property type="match status" value="1"/>
</dbReference>
<dbReference type="InterPro" id="IPR000891">
    <property type="entry name" value="PYR_CT"/>
</dbReference>
<comment type="pathway">
    <text evidence="2">Carbohydrate biosynthesis; gluconeogenesis.</text>
</comment>
<reference evidence="21 22" key="1">
    <citation type="submission" date="2020-08" db="EMBL/GenBank/DDBJ databases">
        <title>Genomic Encyclopedia of Type Strains, Phase IV (KMG-IV): sequencing the most valuable type-strain genomes for metagenomic binning, comparative biology and taxonomic classification.</title>
        <authorList>
            <person name="Goeker M."/>
        </authorList>
    </citation>
    <scope>NUCLEOTIDE SEQUENCE [LARGE SCALE GENOMIC DNA]</scope>
    <source>
        <strain evidence="21 22">DSM 12251</strain>
    </source>
</reference>
<evidence type="ECO:0000256" key="2">
    <source>
        <dbReference type="ARBA" id="ARBA00004742"/>
    </source>
</evidence>
<dbReference type="InterPro" id="IPR005481">
    <property type="entry name" value="BC-like_N"/>
</dbReference>